<proteinExistence type="predicted"/>
<evidence type="ECO:0000313" key="4">
    <source>
        <dbReference type="Proteomes" id="UP000238083"/>
    </source>
</evidence>
<dbReference type="Proteomes" id="UP000238083">
    <property type="component" value="Unassembled WGS sequence"/>
</dbReference>
<dbReference type="InterPro" id="IPR035919">
    <property type="entry name" value="EAL_sf"/>
</dbReference>
<feature type="domain" description="GGDEF" evidence="2">
    <location>
        <begin position="211"/>
        <end position="354"/>
    </location>
</feature>
<dbReference type="SMART" id="SM00267">
    <property type="entry name" value="GGDEF"/>
    <property type="match status" value="1"/>
</dbReference>
<dbReference type="SMART" id="SM00065">
    <property type="entry name" value="GAF"/>
    <property type="match status" value="1"/>
</dbReference>
<reference evidence="3 4" key="1">
    <citation type="submission" date="2018-03" db="EMBL/GenBank/DDBJ databases">
        <title>Genomic Encyclopedia of Archaeal and Bacterial Type Strains, Phase II (KMG-II): from individual species to whole genera.</title>
        <authorList>
            <person name="Goeker M."/>
        </authorList>
    </citation>
    <scope>NUCLEOTIDE SEQUENCE [LARGE SCALE GENOMIC DNA]</scope>
    <source>
        <strain evidence="3 4">DSM 19711</strain>
    </source>
</reference>
<dbReference type="InterPro" id="IPR043128">
    <property type="entry name" value="Rev_trsase/Diguanyl_cyclase"/>
</dbReference>
<dbReference type="PANTHER" id="PTHR44757">
    <property type="entry name" value="DIGUANYLATE CYCLASE DGCP"/>
    <property type="match status" value="1"/>
</dbReference>
<dbReference type="InterPro" id="IPR029787">
    <property type="entry name" value="Nucleotide_cyclase"/>
</dbReference>
<organism evidence="3 4">
    <name type="scientific">Kineococcus rhizosphaerae</name>
    <dbReference type="NCBI Taxonomy" id="559628"/>
    <lineage>
        <taxon>Bacteria</taxon>
        <taxon>Bacillati</taxon>
        <taxon>Actinomycetota</taxon>
        <taxon>Actinomycetes</taxon>
        <taxon>Kineosporiales</taxon>
        <taxon>Kineosporiaceae</taxon>
        <taxon>Kineococcus</taxon>
    </lineage>
</organism>
<dbReference type="InterPro" id="IPR029016">
    <property type="entry name" value="GAF-like_dom_sf"/>
</dbReference>
<dbReference type="Pfam" id="PF00563">
    <property type="entry name" value="EAL"/>
    <property type="match status" value="1"/>
</dbReference>
<dbReference type="CDD" id="cd01949">
    <property type="entry name" value="GGDEF"/>
    <property type="match status" value="1"/>
</dbReference>
<evidence type="ECO:0000259" key="1">
    <source>
        <dbReference type="PROSITE" id="PS50883"/>
    </source>
</evidence>
<dbReference type="PROSITE" id="PS50883">
    <property type="entry name" value="EAL"/>
    <property type="match status" value="1"/>
</dbReference>
<gene>
    <name evidence="3" type="ORF">CLV37_106235</name>
</gene>
<dbReference type="PANTHER" id="PTHR44757:SF2">
    <property type="entry name" value="BIOFILM ARCHITECTURE MAINTENANCE PROTEIN MBAA"/>
    <property type="match status" value="1"/>
</dbReference>
<dbReference type="PROSITE" id="PS50887">
    <property type="entry name" value="GGDEF"/>
    <property type="match status" value="1"/>
</dbReference>
<dbReference type="Gene3D" id="3.20.20.450">
    <property type="entry name" value="EAL domain"/>
    <property type="match status" value="1"/>
</dbReference>
<dbReference type="Pfam" id="PF00990">
    <property type="entry name" value="GGDEF"/>
    <property type="match status" value="1"/>
</dbReference>
<feature type="domain" description="EAL" evidence="1">
    <location>
        <begin position="351"/>
        <end position="602"/>
    </location>
</feature>
<dbReference type="OrthoDB" id="23692at2"/>
<dbReference type="SUPFAM" id="SSF55073">
    <property type="entry name" value="Nucleotide cyclase"/>
    <property type="match status" value="1"/>
</dbReference>
<dbReference type="SUPFAM" id="SSF55781">
    <property type="entry name" value="GAF domain-like"/>
    <property type="match status" value="1"/>
</dbReference>
<dbReference type="NCBIfam" id="TIGR00254">
    <property type="entry name" value="GGDEF"/>
    <property type="match status" value="1"/>
</dbReference>
<comment type="caution">
    <text evidence="3">The sequence shown here is derived from an EMBL/GenBank/DDBJ whole genome shotgun (WGS) entry which is preliminary data.</text>
</comment>
<dbReference type="InterPro" id="IPR003018">
    <property type="entry name" value="GAF"/>
</dbReference>
<name>A0A2T0R3Q1_9ACTN</name>
<dbReference type="InterPro" id="IPR001633">
    <property type="entry name" value="EAL_dom"/>
</dbReference>
<dbReference type="AlphaFoldDB" id="A0A2T0R3Q1"/>
<dbReference type="CDD" id="cd01948">
    <property type="entry name" value="EAL"/>
    <property type="match status" value="1"/>
</dbReference>
<keyword evidence="4" id="KW-1185">Reference proteome</keyword>
<dbReference type="Pfam" id="PF01590">
    <property type="entry name" value="GAF"/>
    <property type="match status" value="1"/>
</dbReference>
<dbReference type="SUPFAM" id="SSF141868">
    <property type="entry name" value="EAL domain-like"/>
    <property type="match status" value="1"/>
</dbReference>
<sequence>MSDASLLAAVAALAEEAARGVGPDDLLRRLVDVVAEHLDGVDGVGVVVADGAALRLVHVSGAGVDEPETVQDVLQSGPCQDAALSGAEVVVDDLTDPAQTAWPEFVDLALGVGLRSVVAVPLANHGRVWGVLDLYRRQPGTWREQELHWARVVAHLAASYLSIATDRDRAQRAQQALEHASTHDALTGLPNRVLLFDRLEHSLSAARRHGRAVAVLFIDLDRFKAVNDTLGHAAGDEVLVAVASRMSAELRDEDTLARLAGDEFVVVCDDLPDPPDGTGVRTHADTLRERLRRALARPLRIGDVDLVVTASIGVAHDDGTCDADALVAEADHAMYLEKHRPPTAARPGTVLPTLEAQLARALPERRLRLHYQPITDEEGTVRTVEALLRWEHPTRGLLPAAEFVDLAESTGLIVDLGHWVVDQACAHLGRWRRAHGAAAPRTVWINLSPAELVDPDLGTVLGAALEENGLEPADVGLEILESGFADSRVLPGLHARHLDGHPLSVDDFGTGYSSLSRLVELPVAMVKVDKSLVAGVAHDLRRRALLDAVVTVAAGLDVQVIAEGIETADQAKAVLAAGCHYLQGFHCGAPEPAETVVRHWAG</sequence>
<evidence type="ECO:0000259" key="2">
    <source>
        <dbReference type="PROSITE" id="PS50887"/>
    </source>
</evidence>
<dbReference type="EMBL" id="PVZF01000006">
    <property type="protein sequence ID" value="PRY14676.1"/>
    <property type="molecule type" value="Genomic_DNA"/>
</dbReference>
<dbReference type="SMART" id="SM00052">
    <property type="entry name" value="EAL"/>
    <property type="match status" value="1"/>
</dbReference>
<dbReference type="Gene3D" id="3.30.450.40">
    <property type="match status" value="1"/>
</dbReference>
<protein>
    <submittedName>
        <fullName evidence="3">Diguanylate cyclase (GGDEF)-like protein</fullName>
    </submittedName>
</protein>
<accession>A0A2T0R3Q1</accession>
<evidence type="ECO:0000313" key="3">
    <source>
        <dbReference type="EMBL" id="PRY14676.1"/>
    </source>
</evidence>
<dbReference type="RefSeq" id="WP_146149402.1">
    <property type="nucleotide sequence ID" value="NZ_PVZF01000006.1"/>
</dbReference>
<dbReference type="InterPro" id="IPR052155">
    <property type="entry name" value="Biofilm_reg_signaling"/>
</dbReference>
<dbReference type="Gene3D" id="3.30.70.270">
    <property type="match status" value="1"/>
</dbReference>
<dbReference type="InterPro" id="IPR000160">
    <property type="entry name" value="GGDEF_dom"/>
</dbReference>